<feature type="region of interest" description="Disordered" evidence="1">
    <location>
        <begin position="1"/>
        <end position="76"/>
    </location>
</feature>
<name>A0ABV1XCQ0_9ACTN</name>
<keyword evidence="3" id="KW-1185">Reference proteome</keyword>
<comment type="caution">
    <text evidence="2">The sequence shown here is derived from an EMBL/GenBank/DDBJ whole genome shotgun (WGS) entry which is preliminary data.</text>
</comment>
<evidence type="ECO:0000313" key="3">
    <source>
        <dbReference type="Proteomes" id="UP001474181"/>
    </source>
</evidence>
<proteinExistence type="predicted"/>
<evidence type="ECO:0000256" key="1">
    <source>
        <dbReference type="SAM" id="MobiDB-lite"/>
    </source>
</evidence>
<protein>
    <submittedName>
        <fullName evidence="2">Uncharacterized protein</fullName>
    </submittedName>
</protein>
<dbReference type="RefSeq" id="WP_350790770.1">
    <property type="nucleotide sequence ID" value="NZ_JBEPEK010000664.1"/>
</dbReference>
<reference evidence="2 3" key="1">
    <citation type="submission" date="2024-06" db="EMBL/GenBank/DDBJ databases">
        <title>The Natural Products Discovery Center: Release of the First 8490 Sequenced Strains for Exploring Actinobacteria Biosynthetic Diversity.</title>
        <authorList>
            <person name="Kalkreuter E."/>
            <person name="Kautsar S.A."/>
            <person name="Yang D."/>
            <person name="Bader C.D."/>
            <person name="Teijaro C.N."/>
            <person name="Fluegel L."/>
            <person name="Davis C.M."/>
            <person name="Simpson J.R."/>
            <person name="Lauterbach L."/>
            <person name="Steele A.D."/>
            <person name="Gui C."/>
            <person name="Meng S."/>
            <person name="Li G."/>
            <person name="Viehrig K."/>
            <person name="Ye F."/>
            <person name="Su P."/>
            <person name="Kiefer A.F."/>
            <person name="Nichols A."/>
            <person name="Cepeda A.J."/>
            <person name="Yan W."/>
            <person name="Fan B."/>
            <person name="Jiang Y."/>
            <person name="Adhikari A."/>
            <person name="Zheng C.-J."/>
            <person name="Schuster L."/>
            <person name="Cowan T.M."/>
            <person name="Smanski M.J."/>
            <person name="Chevrette M.G."/>
            <person name="De Carvalho L.P.S."/>
            <person name="Shen B."/>
        </authorList>
    </citation>
    <scope>NUCLEOTIDE SEQUENCE [LARGE SCALE GENOMIC DNA]</scope>
    <source>
        <strain evidence="2 3">NPDC000234</strain>
    </source>
</reference>
<dbReference type="Proteomes" id="UP001474181">
    <property type="component" value="Unassembled WGS sequence"/>
</dbReference>
<sequence>MPARRIYKARRTANVSAPPNGKAVKEIPNVSAPPNGMALDEIPLKRVAGKRGRDDDTVGRGKKTRDEEPDPGSRESLRAWAQGSLQVSWKTGVLTLSGRPRQQFSSGEGTHTVAWTAVDRAVQANLSGSKDVSAALVRLEEMAEHLGKSPLAGIAPPIGQQLRKKQGTDYTVSGVAVDNLRDSLASARNKKNEQSLNEAIKDFLVLRNTLPFAAIQGPAPGAAEGTYAQRLTEREALLQYRSQSGRAARALPRRTQAEIRFATWRLVDTAALLGELTDSDVTYESGLATKTFSAVVATLLEEISRWAPLSLQAAALFVPGAGTAENAQAIVASLESYLSEELSQATAEDKRAAAQWQREIGDLGQAASSPPETASAWQAGVDWFGRHKKAVEKQIRTHLKWVEAYGFAPTHVVRGKEPLTVTADFSGGTLRVAISGRPRSPYSGSQGSHITAWEVERLATENRLQGMTPEAVADELRAMYDECGSTPSAQLVELLPEEERASTEELMNTAWKALGKAIKDLPPVNEDPPTAGDLAPVVVKAVQAYQDFRNALPFATTFAGSRSGHGEGAYLKNAGNMSRDTLSKALFDSESLEDEIDYLGLLKYRYAIFKARRLEHRTQFNLAFPE</sequence>
<evidence type="ECO:0000313" key="2">
    <source>
        <dbReference type="EMBL" id="MER7186812.1"/>
    </source>
</evidence>
<gene>
    <name evidence="2" type="ORF">ABT404_46390</name>
</gene>
<feature type="compositionally biased region" description="Basic residues" evidence="1">
    <location>
        <begin position="1"/>
        <end position="11"/>
    </location>
</feature>
<organism evidence="2 3">
    <name type="scientific">Streptomyces hyaluromycini</name>
    <dbReference type="NCBI Taxonomy" id="1377993"/>
    <lineage>
        <taxon>Bacteria</taxon>
        <taxon>Bacillati</taxon>
        <taxon>Actinomycetota</taxon>
        <taxon>Actinomycetes</taxon>
        <taxon>Kitasatosporales</taxon>
        <taxon>Streptomycetaceae</taxon>
        <taxon>Streptomyces</taxon>
    </lineage>
</organism>
<accession>A0ABV1XCQ0</accession>
<dbReference type="EMBL" id="JBEPEK010000664">
    <property type="protein sequence ID" value="MER7186812.1"/>
    <property type="molecule type" value="Genomic_DNA"/>
</dbReference>